<dbReference type="EMBL" id="JAUYZG010000018">
    <property type="protein sequence ID" value="KAK2881731.1"/>
    <property type="molecule type" value="Genomic_DNA"/>
</dbReference>
<comment type="caution">
    <text evidence="2">The sequence shown here is derived from an EMBL/GenBank/DDBJ whole genome shotgun (WGS) entry which is preliminary data.</text>
</comment>
<protein>
    <submittedName>
        <fullName evidence="2">Uncharacterized protein</fullName>
    </submittedName>
</protein>
<feature type="compositionally biased region" description="Basic and acidic residues" evidence="1">
    <location>
        <begin position="67"/>
        <end position="79"/>
    </location>
</feature>
<evidence type="ECO:0000313" key="3">
    <source>
        <dbReference type="Proteomes" id="UP001187343"/>
    </source>
</evidence>
<dbReference type="Proteomes" id="UP001187343">
    <property type="component" value="Unassembled WGS sequence"/>
</dbReference>
<feature type="region of interest" description="Disordered" evidence="1">
    <location>
        <begin position="62"/>
        <end position="85"/>
    </location>
</feature>
<reference evidence="2" key="1">
    <citation type="submission" date="2023-08" db="EMBL/GenBank/DDBJ databases">
        <title>Chromosome-level Genome Assembly of mud carp (Cirrhinus molitorella).</title>
        <authorList>
            <person name="Liu H."/>
        </authorList>
    </citation>
    <scope>NUCLEOTIDE SEQUENCE</scope>
    <source>
        <strain evidence="2">Prfri</strain>
        <tissue evidence="2">Muscle</tissue>
    </source>
</reference>
<organism evidence="2 3">
    <name type="scientific">Cirrhinus molitorella</name>
    <name type="common">mud carp</name>
    <dbReference type="NCBI Taxonomy" id="172907"/>
    <lineage>
        <taxon>Eukaryota</taxon>
        <taxon>Metazoa</taxon>
        <taxon>Chordata</taxon>
        <taxon>Craniata</taxon>
        <taxon>Vertebrata</taxon>
        <taxon>Euteleostomi</taxon>
        <taxon>Actinopterygii</taxon>
        <taxon>Neopterygii</taxon>
        <taxon>Teleostei</taxon>
        <taxon>Ostariophysi</taxon>
        <taxon>Cypriniformes</taxon>
        <taxon>Cyprinidae</taxon>
        <taxon>Labeoninae</taxon>
        <taxon>Labeonini</taxon>
        <taxon>Cirrhinus</taxon>
    </lineage>
</organism>
<gene>
    <name evidence="2" type="ORF">Q8A67_018999</name>
</gene>
<dbReference type="PROSITE" id="PS51257">
    <property type="entry name" value="PROKAR_LIPOPROTEIN"/>
    <property type="match status" value="1"/>
</dbReference>
<dbReference type="AlphaFoldDB" id="A0AA88PA96"/>
<evidence type="ECO:0000256" key="1">
    <source>
        <dbReference type="SAM" id="MobiDB-lite"/>
    </source>
</evidence>
<keyword evidence="3" id="KW-1185">Reference proteome</keyword>
<name>A0AA88PA96_9TELE</name>
<proteinExistence type="predicted"/>
<sequence>MKIRPSSSSLLMIVTLACDSSEHQMQMLISSLWISGGAGQERLTPVSVCRCSVHLRTMIGSDGLSVKPEEHQSDPEHSGNVKAQSFSVSHQDEALKVCYCSTYNTSLH</sequence>
<evidence type="ECO:0000313" key="2">
    <source>
        <dbReference type="EMBL" id="KAK2881731.1"/>
    </source>
</evidence>
<accession>A0AA88PA96</accession>